<reference evidence="2" key="1">
    <citation type="submission" date="2023-06" db="EMBL/GenBank/DDBJ databases">
        <title>Identification and characterization of horizontal gene transfer across gut microbiota members of farm animals based on homology search.</title>
        <authorList>
            <person name="Zeman M."/>
            <person name="Kubasova T."/>
            <person name="Jahodarova E."/>
            <person name="Nykrynova M."/>
            <person name="Rychlik I."/>
        </authorList>
    </citation>
    <scope>NUCLEOTIDE SEQUENCE [LARGE SCALE GENOMIC DNA]</scope>
    <source>
        <strain evidence="2">ET341</strain>
    </source>
</reference>
<evidence type="ECO:0000313" key="1">
    <source>
        <dbReference type="EMBL" id="MDM8195427.1"/>
    </source>
</evidence>
<sequence>MTNQNNEYISSLQLDDFQVLLKEFDIELDQSTQQRLLNMIKNNQYALQHEQYHFVLENYIKKLTSEFTCQKILVLLNHYFKPLLNV</sequence>
<accession>A0ABT7UH09</accession>
<evidence type="ECO:0000313" key="2">
    <source>
        <dbReference type="Proteomes" id="UP001529275"/>
    </source>
</evidence>
<protein>
    <submittedName>
        <fullName evidence="1">Uncharacterized protein</fullName>
    </submittedName>
</protein>
<name>A0ABT7UH09_9FIRM</name>
<proteinExistence type="predicted"/>
<dbReference type="RefSeq" id="WP_087244571.1">
    <property type="nucleotide sequence ID" value="NZ_JAUDCK010000008.1"/>
</dbReference>
<dbReference type="EMBL" id="JAUDCK010000008">
    <property type="protein sequence ID" value="MDM8195427.1"/>
    <property type="molecule type" value="Genomic_DNA"/>
</dbReference>
<comment type="caution">
    <text evidence="1">The sequence shown here is derived from an EMBL/GenBank/DDBJ whole genome shotgun (WGS) entry which is preliminary data.</text>
</comment>
<gene>
    <name evidence="1" type="ORF">QUV98_03730</name>
</gene>
<organism evidence="1 2">
    <name type="scientific">Massilimicrobiota timonensis</name>
    <dbReference type="NCBI Taxonomy" id="1776392"/>
    <lineage>
        <taxon>Bacteria</taxon>
        <taxon>Bacillati</taxon>
        <taxon>Bacillota</taxon>
        <taxon>Erysipelotrichia</taxon>
        <taxon>Erysipelotrichales</taxon>
        <taxon>Erysipelotrichaceae</taxon>
        <taxon>Massilimicrobiota</taxon>
    </lineage>
</organism>
<dbReference type="Proteomes" id="UP001529275">
    <property type="component" value="Unassembled WGS sequence"/>
</dbReference>
<keyword evidence="2" id="KW-1185">Reference proteome</keyword>